<protein>
    <submittedName>
        <fullName evidence="2">Glycosyltransferase Family 4</fullName>
    </submittedName>
</protein>
<dbReference type="STRING" id="1396821.SAMN05444515_12322"/>
<name>A0A1H7RHY8_9GAMM</name>
<evidence type="ECO:0000313" key="3">
    <source>
        <dbReference type="Proteomes" id="UP000199256"/>
    </source>
</evidence>
<organism evidence="2 3">
    <name type="scientific">Ectothiorhodospira marina</name>
    <dbReference type="NCBI Taxonomy" id="1396821"/>
    <lineage>
        <taxon>Bacteria</taxon>
        <taxon>Pseudomonadati</taxon>
        <taxon>Pseudomonadota</taxon>
        <taxon>Gammaproteobacteria</taxon>
        <taxon>Chromatiales</taxon>
        <taxon>Ectothiorhodospiraceae</taxon>
        <taxon>Ectothiorhodospira</taxon>
    </lineage>
</organism>
<sequence length="198" mass="22659">MKIWLPYVSAGTGSDISTHNLAAGLRSRGHDVHEQAFGRYYEFAPWLLKTAEPPNGCEAIITNTWNGFALARPGIAMVTVDRLFVLDPILDPYKSTAQRIYHHLLIQNFLKHSARAADQVVAVSEYTANTFARKLGLPRPKVILNAVDTEFFIPPRNPRRITQEQPRRLLALCRHLIRRVARRRYRRLATRPNEPRGK</sequence>
<dbReference type="EMBL" id="FOAA01000023">
    <property type="protein sequence ID" value="SEL59856.1"/>
    <property type="molecule type" value="Genomic_DNA"/>
</dbReference>
<evidence type="ECO:0000259" key="1">
    <source>
        <dbReference type="Pfam" id="PF13439"/>
    </source>
</evidence>
<dbReference type="SUPFAM" id="SSF53756">
    <property type="entry name" value="UDP-Glycosyltransferase/glycogen phosphorylase"/>
    <property type="match status" value="1"/>
</dbReference>
<dbReference type="RefSeq" id="WP_143050501.1">
    <property type="nucleotide sequence ID" value="NZ_FOAA01000023.1"/>
</dbReference>
<gene>
    <name evidence="2" type="ORF">SAMN05444515_12322</name>
</gene>
<dbReference type="GO" id="GO:0016757">
    <property type="term" value="F:glycosyltransferase activity"/>
    <property type="evidence" value="ECO:0007669"/>
    <property type="project" value="UniProtKB-ARBA"/>
</dbReference>
<evidence type="ECO:0000313" key="2">
    <source>
        <dbReference type="EMBL" id="SEL59856.1"/>
    </source>
</evidence>
<feature type="domain" description="Glycosyltransferase subfamily 4-like N-terminal" evidence="1">
    <location>
        <begin position="96"/>
        <end position="150"/>
    </location>
</feature>
<dbReference type="OrthoDB" id="6194329at2"/>
<dbReference type="Gene3D" id="3.40.50.2000">
    <property type="entry name" value="Glycogen Phosphorylase B"/>
    <property type="match status" value="1"/>
</dbReference>
<dbReference type="InterPro" id="IPR028098">
    <property type="entry name" value="Glyco_trans_4-like_N"/>
</dbReference>
<keyword evidence="2" id="KW-0808">Transferase</keyword>
<dbReference type="AlphaFoldDB" id="A0A1H7RHY8"/>
<keyword evidence="3" id="KW-1185">Reference proteome</keyword>
<dbReference type="Proteomes" id="UP000199256">
    <property type="component" value="Unassembled WGS sequence"/>
</dbReference>
<accession>A0A1H7RHY8</accession>
<dbReference type="Pfam" id="PF13439">
    <property type="entry name" value="Glyco_transf_4"/>
    <property type="match status" value="1"/>
</dbReference>
<reference evidence="3" key="1">
    <citation type="submission" date="2016-10" db="EMBL/GenBank/DDBJ databases">
        <authorList>
            <person name="Varghese N."/>
            <person name="Submissions S."/>
        </authorList>
    </citation>
    <scope>NUCLEOTIDE SEQUENCE [LARGE SCALE GENOMIC DNA]</scope>
    <source>
        <strain evidence="3">DSM 241</strain>
    </source>
</reference>
<proteinExistence type="predicted"/>